<feature type="domain" description="SSD" evidence="9">
    <location>
        <begin position="380"/>
        <end position="513"/>
    </location>
</feature>
<evidence type="ECO:0000256" key="3">
    <source>
        <dbReference type="ARBA" id="ARBA00022989"/>
    </source>
</evidence>
<feature type="transmembrane region" description="Helical" evidence="8">
    <location>
        <begin position="926"/>
        <end position="947"/>
    </location>
</feature>
<dbReference type="InterPro" id="IPR053958">
    <property type="entry name" value="HMGCR/SNAP/NPC1-like_SSD"/>
</dbReference>
<dbReference type="EMBL" id="OU963866">
    <property type="protein sequence ID" value="CAH0772452.1"/>
    <property type="molecule type" value="Genomic_DNA"/>
</dbReference>
<keyword evidence="3 8" id="KW-1133">Transmembrane helix</keyword>
<evidence type="ECO:0000256" key="1">
    <source>
        <dbReference type="ARBA" id="ARBA00004141"/>
    </source>
</evidence>
<feature type="transmembrane region" description="Helical" evidence="8">
    <location>
        <begin position="385"/>
        <end position="404"/>
    </location>
</feature>
<dbReference type="AlphaFoldDB" id="A0A9P0CDY7"/>
<comment type="similarity">
    <text evidence="6">Belongs to the dispatched family.</text>
</comment>
<protein>
    <recommendedName>
        <fullName evidence="9">SSD domain-containing protein</fullName>
    </recommendedName>
</protein>
<dbReference type="Proteomes" id="UP001152759">
    <property type="component" value="Chromosome 5"/>
</dbReference>
<feature type="transmembrane region" description="Helical" evidence="8">
    <location>
        <begin position="959"/>
        <end position="980"/>
    </location>
</feature>
<dbReference type="SUPFAM" id="SSF82866">
    <property type="entry name" value="Multidrug efflux transporter AcrB transmembrane domain"/>
    <property type="match status" value="2"/>
</dbReference>
<evidence type="ECO:0000256" key="7">
    <source>
        <dbReference type="SAM" id="MobiDB-lite"/>
    </source>
</evidence>
<accession>A0A9P0CDY7</accession>
<evidence type="ECO:0000313" key="10">
    <source>
        <dbReference type="EMBL" id="CAH0772452.1"/>
    </source>
</evidence>
<organism evidence="10 11">
    <name type="scientific">Bemisia tabaci</name>
    <name type="common">Sweetpotato whitefly</name>
    <name type="synonym">Aleurodes tabaci</name>
    <dbReference type="NCBI Taxonomy" id="7038"/>
    <lineage>
        <taxon>Eukaryota</taxon>
        <taxon>Metazoa</taxon>
        <taxon>Ecdysozoa</taxon>
        <taxon>Arthropoda</taxon>
        <taxon>Hexapoda</taxon>
        <taxon>Insecta</taxon>
        <taxon>Pterygota</taxon>
        <taxon>Neoptera</taxon>
        <taxon>Paraneoptera</taxon>
        <taxon>Hemiptera</taxon>
        <taxon>Sternorrhyncha</taxon>
        <taxon>Aleyrodoidea</taxon>
        <taxon>Aleyrodidae</taxon>
        <taxon>Aleyrodinae</taxon>
        <taxon>Bemisia</taxon>
    </lineage>
</organism>
<dbReference type="InterPro" id="IPR000731">
    <property type="entry name" value="SSD"/>
</dbReference>
<feature type="transmembrane region" description="Helical" evidence="8">
    <location>
        <begin position="833"/>
        <end position="852"/>
    </location>
</feature>
<gene>
    <name evidence="10" type="ORF">BEMITA_LOCUS9058</name>
</gene>
<feature type="transmembrane region" description="Helical" evidence="8">
    <location>
        <begin position="360"/>
        <end position="378"/>
    </location>
</feature>
<dbReference type="GO" id="GO:0022857">
    <property type="term" value="F:transmembrane transporter activity"/>
    <property type="evidence" value="ECO:0007669"/>
    <property type="project" value="TreeGrafter"/>
</dbReference>
<feature type="transmembrane region" description="Helical" evidence="8">
    <location>
        <begin position="455"/>
        <end position="478"/>
    </location>
</feature>
<feature type="region of interest" description="Disordered" evidence="7">
    <location>
        <begin position="1061"/>
        <end position="1085"/>
    </location>
</feature>
<evidence type="ECO:0000256" key="8">
    <source>
        <dbReference type="SAM" id="Phobius"/>
    </source>
</evidence>
<feature type="compositionally biased region" description="Polar residues" evidence="7">
    <location>
        <begin position="1073"/>
        <end position="1085"/>
    </location>
</feature>
<feature type="compositionally biased region" description="Acidic residues" evidence="7">
    <location>
        <begin position="96"/>
        <end position="110"/>
    </location>
</feature>
<feature type="transmembrane region" description="Helical" evidence="8">
    <location>
        <begin position="410"/>
        <end position="434"/>
    </location>
</feature>
<feature type="transmembrane region" description="Helical" evidence="8">
    <location>
        <begin position="558"/>
        <end position="577"/>
    </location>
</feature>
<evidence type="ECO:0000256" key="6">
    <source>
        <dbReference type="ARBA" id="ARBA00038046"/>
    </source>
</evidence>
<dbReference type="PANTHER" id="PTHR45951">
    <property type="entry name" value="PROTEIN DISPATCHED-RELATED"/>
    <property type="match status" value="1"/>
</dbReference>
<name>A0A9P0CDY7_BEMTA</name>
<evidence type="ECO:0000256" key="5">
    <source>
        <dbReference type="ARBA" id="ARBA00023180"/>
    </source>
</evidence>
<dbReference type="GO" id="GO:0016020">
    <property type="term" value="C:membrane"/>
    <property type="evidence" value="ECO:0007669"/>
    <property type="project" value="UniProtKB-SubCell"/>
</dbReference>
<evidence type="ECO:0000259" key="9">
    <source>
        <dbReference type="PROSITE" id="PS50156"/>
    </source>
</evidence>
<proteinExistence type="inferred from homology"/>
<feature type="transmembrane region" description="Helical" evidence="8">
    <location>
        <begin position="887"/>
        <end position="906"/>
    </location>
</feature>
<dbReference type="PANTHER" id="PTHR45951:SF3">
    <property type="entry name" value="PROTEIN DISPATCHED"/>
    <property type="match status" value="1"/>
</dbReference>
<dbReference type="PROSITE" id="PS50156">
    <property type="entry name" value="SSD"/>
    <property type="match status" value="1"/>
</dbReference>
<dbReference type="Pfam" id="PF12349">
    <property type="entry name" value="Sterol-sensing"/>
    <property type="match status" value="1"/>
</dbReference>
<feature type="transmembrane region" description="Helical" evidence="8">
    <location>
        <begin position="12"/>
        <end position="32"/>
    </location>
</feature>
<keyword evidence="2 8" id="KW-0812">Transmembrane</keyword>
<keyword evidence="5" id="KW-0325">Glycoprotein</keyword>
<keyword evidence="11" id="KW-1185">Reference proteome</keyword>
<dbReference type="InterPro" id="IPR052081">
    <property type="entry name" value="Dispatched_Hh_regulator"/>
</dbReference>
<feature type="transmembrane region" description="Helical" evidence="8">
    <location>
        <begin position="490"/>
        <end position="514"/>
    </location>
</feature>
<sequence length="1097" mass="123378">MNWFVHVVAFHPYIVLIAIGVLSSSCLIIPLVTKNLPDFQSPQLGFEARGNDIGQRLTALSNLDDETGYTGSLTLNPSELRLAEEYAKRPKPTYSPEEEEMDMEDSDEEAPDGKNNKKLSTSNTSVIVEENHRNKTTEDEEWEELHSPDLIHHGPTYYGDDYFCGSPNGDYAHLVVATALNNDLLSSLHAIYEMCQFQDYLTSKPEYHQICEANSQGQCCPIWSVPNYLTMLYNRTSCYNITLQDIYDFVDLLEKCAPHYYKLELSPNIESSNVPPECSKHNAAYTILHYLVDTDFLPAKQRSGELKSTMMFLPIARSSSSIPFYESIDTNDLKLSSIKLAAVDFGLKNLLFDKYLVRDLYLVAAGSIFILICILVYTRSIFITVMTILAVIFSLAIAYCFYSLVLGLKFFPFMNVLAAIVAIGIGSDDAFILCKVWKTFKKEKPHDIISLTHNILRHCALALFVTTITTCAAFFSSFITNITSIKCFSIFAGVSVAANFILMLTWLPACIVIVERWFPSSHIYRSPMSSLTFLNVELINIGSSLARFLVMLVVKFKYLFVLIFGCLGAASIIVVFYHPKLRLPDTAEFQLFRAEHPFEQYDLVYREKFWFMRLSKGDAWDNPAVNKMPLQFVWGVLPIDTGDYLDPLSRGKVHFDPSFDMSDPESQAWLRRFCAQLRNQTFYAPSLDLLLSNCFIESFIEWMKQRCIDRVTKTSRAPCCESEHFPFSKKVFSICIKRAVESLHRTPREYFGSALAGPKFSKKGKNHIKAVVVEYQSNFTHSTSFVKMHQFYTEVEAWTKKIMSEAPRGMRNGWFISDLQFYNLQLTLAEDTVLSIAVSMLVAFVVLLGVTLNIILSFLAIITVTLIITVTVAILVLLGWQLNVLESVAMNVAIGLAVDFSLHYAVNYRLCPSNNCRISCVVYSLSMMAGPTVMAALTSGAAGAFMLPSDVLPYRQIGIFLIVVMTISWFYSTLFLMPLLCIMGPENDFGQFSYPNIKLWLSSLKSHDGSKCRSVSSSVFANMLSDSPFSVSSVAGSNQNSCCETHELDSLQYSNCNKGKKSQNKTKHRGTTLADQSPSAVSSTTIIHDDDSNSIVC</sequence>
<evidence type="ECO:0000256" key="2">
    <source>
        <dbReference type="ARBA" id="ARBA00022692"/>
    </source>
</evidence>
<evidence type="ECO:0000256" key="4">
    <source>
        <dbReference type="ARBA" id="ARBA00023136"/>
    </source>
</evidence>
<feature type="transmembrane region" description="Helical" evidence="8">
    <location>
        <begin position="858"/>
        <end position="880"/>
    </location>
</feature>
<dbReference type="Gene3D" id="1.20.1640.10">
    <property type="entry name" value="Multidrug efflux transporter AcrB transmembrane domain"/>
    <property type="match status" value="2"/>
</dbReference>
<comment type="subcellular location">
    <subcellularLocation>
        <location evidence="1">Membrane</location>
        <topology evidence="1">Multi-pass membrane protein</topology>
    </subcellularLocation>
</comment>
<evidence type="ECO:0000313" key="11">
    <source>
        <dbReference type="Proteomes" id="UP001152759"/>
    </source>
</evidence>
<keyword evidence="4 8" id="KW-0472">Membrane</keyword>
<feature type="region of interest" description="Disordered" evidence="7">
    <location>
        <begin position="85"/>
        <end position="144"/>
    </location>
</feature>
<dbReference type="GO" id="GO:0007224">
    <property type="term" value="P:smoothened signaling pathway"/>
    <property type="evidence" value="ECO:0007669"/>
    <property type="project" value="TreeGrafter"/>
</dbReference>
<dbReference type="KEGG" id="btab:109037486"/>
<reference evidence="10" key="1">
    <citation type="submission" date="2021-12" db="EMBL/GenBank/DDBJ databases">
        <authorList>
            <person name="King R."/>
        </authorList>
    </citation>
    <scope>NUCLEOTIDE SEQUENCE</scope>
</reference>
<feature type="compositionally biased region" description="Basic residues" evidence="7">
    <location>
        <begin position="1061"/>
        <end position="1070"/>
    </location>
</feature>